<dbReference type="Pfam" id="PF20410">
    <property type="entry name" value="X-Tfes_XVIPCD"/>
    <property type="match status" value="1"/>
</dbReference>
<dbReference type="RefSeq" id="WP_036108268.1">
    <property type="nucleotide sequence ID" value="NZ_JAJA02000001.1"/>
</dbReference>
<comment type="caution">
    <text evidence="3">The sequence shown here is derived from an EMBL/GenBank/DDBJ whole genome shotgun (WGS) entry which is preliminary data.</text>
</comment>
<dbReference type="AlphaFoldDB" id="A0A108U9B7"/>
<feature type="compositionally biased region" description="Low complexity" evidence="1">
    <location>
        <begin position="566"/>
        <end position="582"/>
    </location>
</feature>
<evidence type="ECO:0000256" key="1">
    <source>
        <dbReference type="SAM" id="MobiDB-lite"/>
    </source>
</evidence>
<feature type="compositionally biased region" description="Low complexity" evidence="1">
    <location>
        <begin position="592"/>
        <end position="603"/>
    </location>
</feature>
<keyword evidence="4" id="KW-1185">Reference proteome</keyword>
<organism evidence="3 4">
    <name type="scientific">Lysobacter capsici AZ78</name>
    <dbReference type="NCBI Taxonomy" id="1444315"/>
    <lineage>
        <taxon>Bacteria</taxon>
        <taxon>Pseudomonadati</taxon>
        <taxon>Pseudomonadota</taxon>
        <taxon>Gammaproteobacteria</taxon>
        <taxon>Lysobacterales</taxon>
        <taxon>Lysobacteraceae</taxon>
        <taxon>Lysobacter</taxon>
    </lineage>
</organism>
<dbReference type="InterPro" id="IPR046519">
    <property type="entry name" value="X-Tfes_XVIPCD"/>
</dbReference>
<accession>A0A108U9B7</accession>
<name>A0A108U9B7_9GAMM</name>
<dbReference type="Proteomes" id="UP000023435">
    <property type="component" value="Unassembled WGS sequence"/>
</dbReference>
<gene>
    <name evidence="3" type="ORF">AZ78_2495</name>
</gene>
<feature type="region of interest" description="Disordered" evidence="1">
    <location>
        <begin position="565"/>
        <end position="603"/>
    </location>
</feature>
<protein>
    <recommendedName>
        <fullName evidence="2">X-Tfes XVIPCD domain-containing protein</fullName>
    </recommendedName>
</protein>
<evidence type="ECO:0000313" key="3">
    <source>
        <dbReference type="EMBL" id="KWS04945.1"/>
    </source>
</evidence>
<evidence type="ECO:0000259" key="2">
    <source>
        <dbReference type="Pfam" id="PF20410"/>
    </source>
</evidence>
<reference evidence="3 4" key="1">
    <citation type="journal article" date="2014" name="Genome Announc.">
        <title>Draft Genome Sequence of Lysobacter capsici AZ78, a Bacterium Antagonistic to Plant-Pathogenic Oomycetes.</title>
        <authorList>
            <person name="Puopolo G."/>
            <person name="Sonego P."/>
            <person name="Engelen K."/>
            <person name="Pertot I."/>
        </authorList>
    </citation>
    <scope>NUCLEOTIDE SEQUENCE [LARGE SCALE GENOMIC DNA]</scope>
    <source>
        <strain evidence="3 4">AZ78</strain>
    </source>
</reference>
<feature type="region of interest" description="Disordered" evidence="1">
    <location>
        <begin position="442"/>
        <end position="465"/>
    </location>
</feature>
<proteinExistence type="predicted"/>
<dbReference type="EMBL" id="JAJA02000001">
    <property type="protein sequence ID" value="KWS04945.1"/>
    <property type="molecule type" value="Genomic_DNA"/>
</dbReference>
<feature type="domain" description="X-Tfes XVIPCD" evidence="2">
    <location>
        <begin position="470"/>
        <end position="571"/>
    </location>
</feature>
<evidence type="ECO:0000313" key="4">
    <source>
        <dbReference type="Proteomes" id="UP000023435"/>
    </source>
</evidence>
<sequence>MPGPNPQLTAALDQFALEPGVTPEQAAQLRAAINATPNLLRSLNADAANGHLRSFALAPPGPESIGQYDIASGRVTLPAEVLTGATPVNPDLRAVLKLQDMSLRFAHTANVTADMHANLERTLNGSPVLIDQFKDAVRNEAQRELRGFALHTAPGAGGSYDPTTQVMNLTPASLTTASFDQHNMSFVLGHEMEHGFNRVGSNQARDRFDEQARQIAGDANPINDYTAPSVRWMQSNRNDEAEAHIAGWNAMLSYEKQRSGNPNAGLTEMWNNANRGRVEDFLELDAAGAPVARANLSFNADNSLTSSPTNVATMGQYYFDQKPVGTPGVAAHATVGLGPHGHSDYANIYGAEIVGRAIWIERSVAVPKHGAASQMHLNLNSLGVNETLLEENGIFIRSTAGPGSQAYRDTSTTPSVAGRFDHTFDGPNQHQHVPIDAPLAREGERSVPGGAGEGPARNESAPGRAAVLSDPEHPGHSMYNSALQGLRHSVNIPPGTFQPRDEERLAAGIVAQALNQRDAFPAARIDHVVFNRDRSMLIGVQGPLNDPTHHLAGVNVQRAIATPIEQSSQASQPGLQSQQQVQEAARIQAETQGAQAQARGMQQ</sequence>